<keyword evidence="6" id="KW-0961">Cell wall biogenesis/degradation</keyword>
<dbReference type="PANTHER" id="PTHR21581">
    <property type="entry name" value="D-ALANYL-D-ALANINE CARBOXYPEPTIDASE"/>
    <property type="match status" value="1"/>
</dbReference>
<gene>
    <name evidence="11" type="ORF">H8708_04140</name>
</gene>
<feature type="region of interest" description="Disordered" evidence="8">
    <location>
        <begin position="448"/>
        <end position="489"/>
    </location>
</feature>
<feature type="transmembrane region" description="Helical" evidence="9">
    <location>
        <begin position="416"/>
        <end position="437"/>
    </location>
</feature>
<evidence type="ECO:0000256" key="4">
    <source>
        <dbReference type="ARBA" id="ARBA00022960"/>
    </source>
</evidence>
<dbReference type="InterPro" id="IPR018044">
    <property type="entry name" value="Peptidase_S11"/>
</dbReference>
<evidence type="ECO:0000313" key="11">
    <source>
        <dbReference type="EMBL" id="MBC8598428.1"/>
    </source>
</evidence>
<keyword evidence="9" id="KW-1133">Transmembrane helix</keyword>
<keyword evidence="4" id="KW-0133">Cell shape</keyword>
<dbReference type="Proteomes" id="UP000647491">
    <property type="component" value="Unassembled WGS sequence"/>
</dbReference>
<dbReference type="Gene3D" id="3.40.710.10">
    <property type="entry name" value="DD-peptidase/beta-lactamase superfamily"/>
    <property type="match status" value="1"/>
</dbReference>
<keyword evidence="2" id="KW-0732">Signal</keyword>
<comment type="caution">
    <text evidence="11">The sequence shown here is derived from an EMBL/GenBank/DDBJ whole genome shotgun (WGS) entry which is preliminary data.</text>
</comment>
<keyword evidence="5" id="KW-0573">Peptidoglycan synthesis</keyword>
<name>A0ABR7NQN3_9FIRM</name>
<evidence type="ECO:0000256" key="7">
    <source>
        <dbReference type="RuleBase" id="RU004016"/>
    </source>
</evidence>
<sequence>MTAFARPDWPSDTGIQAEAGALMDVDSGTMIFGQNSHVEYPPASITKLLTALIVLEHAELSDTVTYSETAMNSVEADSGNKYSLAIGDTMTVEDCLYALLLSSVNQSANALAEHVAGSIPAFVDMMNQKLAELGCNESHFENPSGLNGDTQNVSAYDMAKIACAAFQNEKLLEISSSVSHEVGPTTNNPNGFTVRQEHRLVITEDTASEFYCPEAVAGKTGYLLKAGNTLVTYGEKDGRRLVSVILKGSPRQYFLDGKALLQFGFDRFQNVGIAENETRYVTGEEAVDIGGTSYNPADLMVEEGKVVTLPEEASFGDAELSLEALPEEAPANAVALLQYVYNERKVGQAYLLDKTIQVPAETEPSGGDAAEPGTEDGSGETGSAAQEPEDTEEPTETASVDPEKTDGRFSMKLPKAVIPGVILAVLAALGAGLWMVWIRKRRKEEAEAAARRRERRRQRLMEEGPEAAAEFNRLLEEKKNRSQGRGHRR</sequence>
<evidence type="ECO:0000256" key="1">
    <source>
        <dbReference type="ARBA" id="ARBA00007164"/>
    </source>
</evidence>
<evidence type="ECO:0000256" key="9">
    <source>
        <dbReference type="SAM" id="Phobius"/>
    </source>
</evidence>
<keyword evidence="11" id="KW-0645">Protease</keyword>
<dbReference type="EMBL" id="JACRTJ010000010">
    <property type="protein sequence ID" value="MBC8598428.1"/>
    <property type="molecule type" value="Genomic_DNA"/>
</dbReference>
<accession>A0ABR7NQN3</accession>
<dbReference type="Pfam" id="PF00768">
    <property type="entry name" value="Peptidase_S11"/>
    <property type="match status" value="1"/>
</dbReference>
<evidence type="ECO:0000256" key="2">
    <source>
        <dbReference type="ARBA" id="ARBA00022729"/>
    </source>
</evidence>
<keyword evidence="9" id="KW-0472">Membrane</keyword>
<dbReference type="PRINTS" id="PR00725">
    <property type="entry name" value="DADACBPTASE1"/>
</dbReference>
<dbReference type="InterPro" id="IPR012338">
    <property type="entry name" value="Beta-lactam/transpept-like"/>
</dbReference>
<evidence type="ECO:0000259" key="10">
    <source>
        <dbReference type="Pfam" id="PF00768"/>
    </source>
</evidence>
<comment type="similarity">
    <text evidence="1 7">Belongs to the peptidase S11 family.</text>
</comment>
<keyword evidence="11" id="KW-0121">Carboxypeptidase</keyword>
<evidence type="ECO:0000256" key="3">
    <source>
        <dbReference type="ARBA" id="ARBA00022801"/>
    </source>
</evidence>
<feature type="region of interest" description="Disordered" evidence="8">
    <location>
        <begin position="360"/>
        <end position="407"/>
    </location>
</feature>
<organism evidence="11 12">
    <name type="scientific">Enterocloster hominis</name>
    <name type="common">ex Liu et al. 2021</name>
    <dbReference type="NCBI Taxonomy" id="2763663"/>
    <lineage>
        <taxon>Bacteria</taxon>
        <taxon>Bacillati</taxon>
        <taxon>Bacillota</taxon>
        <taxon>Clostridia</taxon>
        <taxon>Lachnospirales</taxon>
        <taxon>Lachnospiraceae</taxon>
        <taxon>Enterocloster</taxon>
    </lineage>
</organism>
<dbReference type="GO" id="GO:0004180">
    <property type="term" value="F:carboxypeptidase activity"/>
    <property type="evidence" value="ECO:0007669"/>
    <property type="project" value="UniProtKB-KW"/>
</dbReference>
<keyword evidence="3" id="KW-0378">Hydrolase</keyword>
<feature type="domain" description="Peptidase S11 D-alanyl-D-alanine carboxypeptidase A N-terminal" evidence="10">
    <location>
        <begin position="13"/>
        <end position="247"/>
    </location>
</feature>
<protein>
    <submittedName>
        <fullName evidence="11">D-alanyl-D-alanine carboxypeptidase</fullName>
    </submittedName>
</protein>
<evidence type="ECO:0000256" key="6">
    <source>
        <dbReference type="ARBA" id="ARBA00023316"/>
    </source>
</evidence>
<dbReference type="PANTHER" id="PTHR21581:SF6">
    <property type="entry name" value="TRAFFICKING PROTEIN PARTICLE COMPLEX SUBUNIT 12"/>
    <property type="match status" value="1"/>
</dbReference>
<keyword evidence="12" id="KW-1185">Reference proteome</keyword>
<keyword evidence="9" id="KW-0812">Transmembrane</keyword>
<evidence type="ECO:0000256" key="5">
    <source>
        <dbReference type="ARBA" id="ARBA00022984"/>
    </source>
</evidence>
<dbReference type="SUPFAM" id="SSF56601">
    <property type="entry name" value="beta-lactamase/transpeptidase-like"/>
    <property type="match status" value="1"/>
</dbReference>
<proteinExistence type="inferred from homology"/>
<evidence type="ECO:0000256" key="8">
    <source>
        <dbReference type="SAM" id="MobiDB-lite"/>
    </source>
</evidence>
<dbReference type="InterPro" id="IPR001967">
    <property type="entry name" value="Peptidase_S11_N"/>
</dbReference>
<reference evidence="11 12" key="1">
    <citation type="submission" date="2020-08" db="EMBL/GenBank/DDBJ databases">
        <title>Genome public.</title>
        <authorList>
            <person name="Liu C."/>
            <person name="Sun Q."/>
        </authorList>
    </citation>
    <scope>NUCLEOTIDE SEQUENCE [LARGE SCALE GENOMIC DNA]</scope>
    <source>
        <strain evidence="11 12">BX10</strain>
    </source>
</reference>
<evidence type="ECO:0000313" key="12">
    <source>
        <dbReference type="Proteomes" id="UP000647491"/>
    </source>
</evidence>